<reference evidence="4 5" key="1">
    <citation type="submission" date="2023-02" db="EMBL/GenBank/DDBJ databases">
        <title>Genome sequence of Paenibacillus kyungheensis KACC 18744.</title>
        <authorList>
            <person name="Kim S."/>
            <person name="Heo J."/>
            <person name="Kwon S.-W."/>
        </authorList>
    </citation>
    <scope>NUCLEOTIDE SEQUENCE [LARGE SCALE GENOMIC DNA]</scope>
    <source>
        <strain evidence="4 5">KACC 18744</strain>
    </source>
</reference>
<dbReference type="Gene3D" id="2.180.10.10">
    <property type="entry name" value="RHS repeat-associated core"/>
    <property type="match status" value="1"/>
</dbReference>
<gene>
    <name evidence="4" type="ORF">PQ456_03425</name>
</gene>
<dbReference type="KEGG" id="pka:PQ456_03425"/>
<keyword evidence="2" id="KW-0964">Secreted</keyword>
<dbReference type="EMBL" id="CP117416">
    <property type="protein sequence ID" value="WCT58068.1"/>
    <property type="molecule type" value="Genomic_DNA"/>
</dbReference>
<feature type="domain" description="Pre-toxin TG" evidence="3">
    <location>
        <begin position="84"/>
        <end position="148"/>
    </location>
</feature>
<dbReference type="InterPro" id="IPR022385">
    <property type="entry name" value="Rhs_assc_core"/>
</dbReference>
<organism evidence="4 5">
    <name type="scientific">Paenibacillus kyungheensis</name>
    <dbReference type="NCBI Taxonomy" id="1452732"/>
    <lineage>
        <taxon>Bacteria</taxon>
        <taxon>Bacillati</taxon>
        <taxon>Bacillota</taxon>
        <taxon>Bacilli</taxon>
        <taxon>Bacillales</taxon>
        <taxon>Paenibacillaceae</taxon>
        <taxon>Paenibacillus</taxon>
    </lineage>
</organism>
<dbReference type="NCBIfam" id="TIGR03696">
    <property type="entry name" value="Rhs_assc_core"/>
    <property type="match status" value="1"/>
</dbReference>
<protein>
    <submittedName>
        <fullName evidence="4">Pre-toxin TG domain-containing protein</fullName>
    </submittedName>
</protein>
<evidence type="ECO:0000313" key="5">
    <source>
        <dbReference type="Proteomes" id="UP001220509"/>
    </source>
</evidence>
<keyword evidence="5" id="KW-1185">Reference proteome</keyword>
<evidence type="ECO:0000259" key="3">
    <source>
        <dbReference type="Pfam" id="PF14449"/>
    </source>
</evidence>
<dbReference type="Proteomes" id="UP001220509">
    <property type="component" value="Chromosome"/>
</dbReference>
<dbReference type="AlphaFoldDB" id="A0AAX3M8B7"/>
<dbReference type="Pfam" id="PF14449">
    <property type="entry name" value="PT-TG"/>
    <property type="match status" value="1"/>
</dbReference>
<sequence>MLRFTPNYDYNGRNGVMNDPNGLYQMRARYYNPEIKRFVNRDVLSGSIDDGLTMNRYAYVNGNPISYIDPFGLSADGDSWVTTGLSYGADAIPYVGTVKRIQETITGVNYITGEQLSVADRVAPGIGSLTSLIPIPGAKYVGKYGTEAAIDAGSWVVKQFGKNETKQVASKLPLKVNLQLFAGNRSSLRVMIENNAQLQLSRMESSTNGAQYYSRHGAQTTLQQQYLRATTGYTPDGYAGRIGDASKFLSNQIQLNAAQRAETIYNQTGRNSFSFDRGENIGEGYLRGGQNLVSSSKVTAVFRNGKLYTLYPKLRN</sequence>
<dbReference type="PANTHER" id="PTHR32305:SF15">
    <property type="entry name" value="PROTEIN RHSA-RELATED"/>
    <property type="match status" value="1"/>
</dbReference>
<evidence type="ECO:0000313" key="4">
    <source>
        <dbReference type="EMBL" id="WCT58068.1"/>
    </source>
</evidence>
<evidence type="ECO:0000256" key="2">
    <source>
        <dbReference type="ARBA" id="ARBA00022525"/>
    </source>
</evidence>
<proteinExistence type="predicted"/>
<dbReference type="GO" id="GO:0005576">
    <property type="term" value="C:extracellular region"/>
    <property type="evidence" value="ECO:0007669"/>
    <property type="project" value="UniProtKB-SubCell"/>
</dbReference>
<dbReference type="InterPro" id="IPR050708">
    <property type="entry name" value="T6SS_VgrG/RHS"/>
</dbReference>
<dbReference type="InterPro" id="IPR027797">
    <property type="entry name" value="PT-TG_dom"/>
</dbReference>
<name>A0AAX3M8B7_9BACL</name>
<dbReference type="PANTHER" id="PTHR32305">
    <property type="match status" value="1"/>
</dbReference>
<comment type="subcellular location">
    <subcellularLocation>
        <location evidence="1">Secreted</location>
    </subcellularLocation>
</comment>
<accession>A0AAX3M8B7</accession>
<dbReference type="RefSeq" id="WP_273616228.1">
    <property type="nucleotide sequence ID" value="NZ_CP117416.1"/>
</dbReference>
<evidence type="ECO:0000256" key="1">
    <source>
        <dbReference type="ARBA" id="ARBA00004613"/>
    </source>
</evidence>